<dbReference type="PANTHER" id="PTHR48079">
    <property type="entry name" value="PROTEIN YEEZ"/>
    <property type="match status" value="1"/>
</dbReference>
<reference evidence="2 3" key="1">
    <citation type="journal article" date="2014" name="BMC Genomics">
        <title>Genome sequencing of four Aureobasidium pullulans varieties: biotechnological potential, stress tolerance, and description of new species.</title>
        <authorList>
            <person name="Gostin Ar C."/>
            <person name="Ohm R.A."/>
            <person name="Kogej T."/>
            <person name="Sonjak S."/>
            <person name="Turk M."/>
            <person name="Zajc J."/>
            <person name="Zalar P."/>
            <person name="Grube M."/>
            <person name="Sun H."/>
            <person name="Han J."/>
            <person name="Sharma A."/>
            <person name="Chiniquy J."/>
            <person name="Ngan C.Y."/>
            <person name="Lipzen A."/>
            <person name="Barry K."/>
            <person name="Grigoriev I.V."/>
            <person name="Gunde-Cimerman N."/>
        </authorList>
    </citation>
    <scope>NUCLEOTIDE SEQUENCE [LARGE SCALE GENOMIC DNA]</scope>
    <source>
        <strain evidence="2 3">EXF-150</strain>
    </source>
</reference>
<evidence type="ECO:0000259" key="1">
    <source>
        <dbReference type="Pfam" id="PF13460"/>
    </source>
</evidence>
<keyword evidence="3" id="KW-1185">Reference proteome</keyword>
<dbReference type="InterPro" id="IPR016040">
    <property type="entry name" value="NAD(P)-bd_dom"/>
</dbReference>
<dbReference type="OrthoDB" id="2130169at2759"/>
<gene>
    <name evidence="2" type="ORF">M438DRAFT_346247</name>
</gene>
<dbReference type="InterPro" id="IPR051783">
    <property type="entry name" value="NAD(P)-dependent_oxidoreduct"/>
</dbReference>
<dbReference type="InterPro" id="IPR036291">
    <property type="entry name" value="NAD(P)-bd_dom_sf"/>
</dbReference>
<protein>
    <submittedName>
        <fullName evidence="2">NAD(P)-binding protein</fullName>
    </submittedName>
</protein>
<sequence length="346" mass="38214">MTEANKKVFLIGPGYIGLEVLDRLLEKEYDVTTLVRREEAAEELKQENVKVVMGTIDDSELITKQTAASDIVIHTATADHLPSVQAVIKGIEQRAEEDKHTYYIHTSGCSFLSDDSHGEDGSDTIYKDTDPAALDARPETSSHREIDLAILDARNRLGLKAKLFIMLPPLIYGASTHGKLSIQVMTMARFALKHKYAGYVGGGKGIWGLVHVKDLSYGYATILQWLEASPDEVSLENPYFFCENGEEATWAECAAFIGKELKAAGKIEDEAPRQIPEEQYGDLFGKYSDVVIASNARNRAERLRQLGWRPEHTDIGKAFRDEELPVLLKETGEFSGYGKAAASGSG</sequence>
<dbReference type="SUPFAM" id="SSF51735">
    <property type="entry name" value="NAD(P)-binding Rossmann-fold domains"/>
    <property type="match status" value="1"/>
</dbReference>
<name>A0A074XFM8_AURPU</name>
<dbReference type="Pfam" id="PF13460">
    <property type="entry name" value="NAD_binding_10"/>
    <property type="match status" value="1"/>
</dbReference>
<organism evidence="2 3">
    <name type="scientific">Aureobasidium pullulans EXF-150</name>
    <dbReference type="NCBI Taxonomy" id="1043002"/>
    <lineage>
        <taxon>Eukaryota</taxon>
        <taxon>Fungi</taxon>
        <taxon>Dikarya</taxon>
        <taxon>Ascomycota</taxon>
        <taxon>Pezizomycotina</taxon>
        <taxon>Dothideomycetes</taxon>
        <taxon>Dothideomycetidae</taxon>
        <taxon>Dothideales</taxon>
        <taxon>Saccotheciaceae</taxon>
        <taxon>Aureobasidium</taxon>
    </lineage>
</organism>
<evidence type="ECO:0000313" key="3">
    <source>
        <dbReference type="Proteomes" id="UP000030706"/>
    </source>
</evidence>
<dbReference type="GO" id="GO:0004029">
    <property type="term" value="F:aldehyde dehydrogenase (NAD+) activity"/>
    <property type="evidence" value="ECO:0007669"/>
    <property type="project" value="TreeGrafter"/>
</dbReference>
<accession>A0A074XFM8</accession>
<feature type="domain" description="NAD(P)-binding" evidence="1">
    <location>
        <begin position="14"/>
        <end position="92"/>
    </location>
</feature>
<dbReference type="Proteomes" id="UP000030706">
    <property type="component" value="Unassembled WGS sequence"/>
</dbReference>
<dbReference type="PANTHER" id="PTHR48079:SF6">
    <property type="entry name" value="NAD(P)-BINDING DOMAIN-CONTAINING PROTEIN-RELATED"/>
    <property type="match status" value="1"/>
</dbReference>
<proteinExistence type="predicted"/>
<dbReference type="STRING" id="1043002.A0A074XFM8"/>
<dbReference type="GeneID" id="40747937"/>
<dbReference type="GO" id="GO:0005737">
    <property type="term" value="C:cytoplasm"/>
    <property type="evidence" value="ECO:0007669"/>
    <property type="project" value="TreeGrafter"/>
</dbReference>
<dbReference type="AlphaFoldDB" id="A0A074XFM8"/>
<dbReference type="Gene3D" id="3.40.50.720">
    <property type="entry name" value="NAD(P)-binding Rossmann-like Domain"/>
    <property type="match status" value="1"/>
</dbReference>
<dbReference type="RefSeq" id="XP_029760380.1">
    <property type="nucleotide sequence ID" value="XM_029905631.1"/>
</dbReference>
<dbReference type="EMBL" id="KL584983">
    <property type="protein sequence ID" value="KEQ84193.1"/>
    <property type="molecule type" value="Genomic_DNA"/>
</dbReference>
<dbReference type="HOGENOM" id="CLU_007383_12_1_1"/>
<evidence type="ECO:0000313" key="2">
    <source>
        <dbReference type="EMBL" id="KEQ84193.1"/>
    </source>
</evidence>